<dbReference type="GO" id="GO:0034338">
    <property type="term" value="F:short-chain carboxylesterase activity"/>
    <property type="evidence" value="ECO:0007669"/>
    <property type="project" value="TreeGrafter"/>
</dbReference>
<proteinExistence type="inferred from homology"/>
<feature type="domain" description="Serine aminopeptidase S33" evidence="5">
    <location>
        <begin position="119"/>
        <end position="333"/>
    </location>
</feature>
<dbReference type="PANTHER" id="PTHR10794:SF63">
    <property type="entry name" value="ALPHA_BETA HYDROLASE 1, ISOFORM A"/>
    <property type="match status" value="1"/>
</dbReference>
<organism evidence="6 7">
    <name type="scientific">Hondaea fermentalgiana</name>
    <dbReference type="NCBI Taxonomy" id="2315210"/>
    <lineage>
        <taxon>Eukaryota</taxon>
        <taxon>Sar</taxon>
        <taxon>Stramenopiles</taxon>
        <taxon>Bigyra</taxon>
        <taxon>Labyrinthulomycetes</taxon>
        <taxon>Thraustochytrida</taxon>
        <taxon>Thraustochytriidae</taxon>
        <taxon>Hondaea</taxon>
    </lineage>
</organism>
<keyword evidence="2" id="KW-0719">Serine esterase</keyword>
<dbReference type="EMBL" id="BEYU01000171">
    <property type="protein sequence ID" value="GBG33866.1"/>
    <property type="molecule type" value="Genomic_DNA"/>
</dbReference>
<dbReference type="InterPro" id="IPR029058">
    <property type="entry name" value="AB_hydrolase_fold"/>
</dbReference>
<dbReference type="PANTHER" id="PTHR10794">
    <property type="entry name" value="ABHYDROLASE DOMAIN-CONTAINING PROTEIN"/>
    <property type="match status" value="1"/>
</dbReference>
<comment type="similarity">
    <text evidence="1">Belongs to the AB hydrolase superfamily. AB hydrolase 4 family.</text>
</comment>
<dbReference type="InterPro" id="IPR000952">
    <property type="entry name" value="AB_hydrolase_4_CS"/>
</dbReference>
<dbReference type="OrthoDB" id="247542at2759"/>
<feature type="active site" description="Charge relay system" evidence="4">
    <location>
        <position position="328"/>
    </location>
</feature>
<dbReference type="SUPFAM" id="SSF53474">
    <property type="entry name" value="alpha/beta-Hydrolases"/>
    <property type="match status" value="1"/>
</dbReference>
<evidence type="ECO:0000256" key="3">
    <source>
        <dbReference type="ARBA" id="ARBA00022801"/>
    </source>
</evidence>
<evidence type="ECO:0000256" key="4">
    <source>
        <dbReference type="PIRSR" id="PIRSR005211-1"/>
    </source>
</evidence>
<name>A0A2R5GSL2_9STRA</name>
<keyword evidence="3" id="KW-0378">Hydrolase</keyword>
<evidence type="ECO:0000259" key="5">
    <source>
        <dbReference type="Pfam" id="PF12146"/>
    </source>
</evidence>
<keyword evidence="7" id="KW-1185">Reference proteome</keyword>
<dbReference type="InterPro" id="IPR050960">
    <property type="entry name" value="AB_hydrolase_4_sf"/>
</dbReference>
<dbReference type="AlphaFoldDB" id="A0A2R5GSL2"/>
<evidence type="ECO:0000313" key="7">
    <source>
        <dbReference type="Proteomes" id="UP000241890"/>
    </source>
</evidence>
<reference evidence="6 7" key="1">
    <citation type="submission" date="2017-12" db="EMBL/GenBank/DDBJ databases">
        <title>Sequencing, de novo assembly and annotation of complete genome of a new Thraustochytrid species, strain FCC1311.</title>
        <authorList>
            <person name="Sedici K."/>
            <person name="Godart F."/>
            <person name="Aiese Cigliano R."/>
            <person name="Sanseverino W."/>
            <person name="Barakat M."/>
            <person name="Ortet P."/>
            <person name="Marechal E."/>
            <person name="Cagnac O."/>
            <person name="Amato A."/>
        </authorList>
    </citation>
    <scope>NUCLEOTIDE SEQUENCE [LARGE SCALE GENOMIC DNA]</scope>
</reference>
<dbReference type="Proteomes" id="UP000241890">
    <property type="component" value="Unassembled WGS sequence"/>
</dbReference>
<accession>A0A2R5GSL2</accession>
<sequence>MAAVLAAVLAARLVYVQKTKQNEICYSAESEKSSRLVQSIRHVAATYVAPWWAPTGVLQTIVAELMSTEPELAKGFRRETLQLAEMKKRPESTCCPDVVPSGVVSLDWLDGDRPATAPIILLVPGLTGSSESAFIRRAAKHLTAAGFRVACYNPRGRGGNALETPFLYSAGFTEDLRRVVKHVRETNGSAKCFFAAGYSLGSNYLAKFVGEEGESCLLDGAACLACPVDCLSIAHSLNTTVGGRLMNPILVSFVKKMATHHREVLERAPDLFDFVQMEETRTMQHFDHVMTAPSFGFDTASDYYRYASSGLVLHRIARPTLFISARNDPICPGSSIHMDSFETNRNLISVRTAAGGHSMDWPTSTLESWSAKVLVQYFTALVQEC</sequence>
<feature type="active site" description="Charge relay system" evidence="4">
    <location>
        <position position="199"/>
    </location>
</feature>
<protein>
    <submittedName>
        <fullName evidence="6">Monoacylglycerol lipase ABHD2</fullName>
    </submittedName>
</protein>
<dbReference type="Gene3D" id="3.40.50.1820">
    <property type="entry name" value="alpha/beta hydrolase"/>
    <property type="match status" value="1"/>
</dbReference>
<gene>
    <name evidence="6" type="ORF">FCC1311_100892</name>
</gene>
<dbReference type="GO" id="GO:0047372">
    <property type="term" value="F:monoacylglycerol lipase activity"/>
    <property type="evidence" value="ECO:0007669"/>
    <property type="project" value="TreeGrafter"/>
</dbReference>
<evidence type="ECO:0000313" key="6">
    <source>
        <dbReference type="EMBL" id="GBG33866.1"/>
    </source>
</evidence>
<evidence type="ECO:0000256" key="2">
    <source>
        <dbReference type="ARBA" id="ARBA00022487"/>
    </source>
</evidence>
<dbReference type="PIRSF" id="PIRSF005211">
    <property type="entry name" value="Ab_hydro_YheT"/>
    <property type="match status" value="1"/>
</dbReference>
<dbReference type="PROSITE" id="PS01133">
    <property type="entry name" value="UPF0017"/>
    <property type="match status" value="1"/>
</dbReference>
<feature type="active site" description="Charge relay system" evidence="4">
    <location>
        <position position="357"/>
    </location>
</feature>
<dbReference type="InterPro" id="IPR022742">
    <property type="entry name" value="Hydrolase_4"/>
</dbReference>
<evidence type="ECO:0000256" key="1">
    <source>
        <dbReference type="ARBA" id="ARBA00010884"/>
    </source>
</evidence>
<dbReference type="Pfam" id="PF12146">
    <property type="entry name" value="Hydrolase_4"/>
    <property type="match status" value="1"/>
</dbReference>
<dbReference type="InParanoid" id="A0A2R5GSL2"/>
<dbReference type="InterPro" id="IPR012020">
    <property type="entry name" value="ABHD4"/>
</dbReference>
<comment type="caution">
    <text evidence="6">The sequence shown here is derived from an EMBL/GenBank/DDBJ whole genome shotgun (WGS) entry which is preliminary data.</text>
</comment>